<dbReference type="Gene3D" id="3.40.630.30">
    <property type="match status" value="1"/>
</dbReference>
<keyword evidence="2" id="KW-0012">Acyltransferase</keyword>
<reference evidence="5" key="1">
    <citation type="submission" date="2021-01" db="EMBL/GenBank/DDBJ databases">
        <title>Whole genome shotgun sequence of Spirilliplanes yamanashiensis NBRC 15828.</title>
        <authorList>
            <person name="Komaki H."/>
            <person name="Tamura T."/>
        </authorList>
    </citation>
    <scope>NUCLEOTIDE SEQUENCE</scope>
    <source>
        <strain evidence="5">NBRC 15828</strain>
    </source>
</reference>
<proteinExistence type="predicted"/>
<dbReference type="PROSITE" id="PS51186">
    <property type="entry name" value="GNAT"/>
    <property type="match status" value="1"/>
</dbReference>
<gene>
    <name evidence="5" type="ORF">Sya03_60240</name>
</gene>
<dbReference type="AlphaFoldDB" id="A0A8J4DLR5"/>
<dbReference type="Proteomes" id="UP000652013">
    <property type="component" value="Unassembled WGS sequence"/>
</dbReference>
<comment type="caution">
    <text evidence="5">The sequence shown here is derived from an EMBL/GenBank/DDBJ whole genome shotgun (WGS) entry which is preliminary data.</text>
</comment>
<dbReference type="InterPro" id="IPR050832">
    <property type="entry name" value="Bact_Acetyltransf"/>
</dbReference>
<feature type="domain" description="N-acetyltransferase" evidence="4">
    <location>
        <begin position="17"/>
        <end position="194"/>
    </location>
</feature>
<keyword evidence="1" id="KW-0808">Transferase</keyword>
<dbReference type="Pfam" id="PF00583">
    <property type="entry name" value="Acetyltransf_1"/>
    <property type="match status" value="1"/>
</dbReference>
<evidence type="ECO:0000313" key="5">
    <source>
        <dbReference type="EMBL" id="GIJ06672.1"/>
    </source>
</evidence>
<protein>
    <recommendedName>
        <fullName evidence="4">N-acetyltransferase domain-containing protein</fullName>
    </recommendedName>
</protein>
<accession>A0A8J4DLR5</accession>
<dbReference type="SUPFAM" id="SSF55729">
    <property type="entry name" value="Acyl-CoA N-acyltransferases (Nat)"/>
    <property type="match status" value="1"/>
</dbReference>
<dbReference type="PANTHER" id="PTHR43877">
    <property type="entry name" value="AMINOALKYLPHOSPHONATE N-ACETYLTRANSFERASE-RELATED-RELATED"/>
    <property type="match status" value="1"/>
</dbReference>
<feature type="compositionally biased region" description="Basic residues" evidence="3">
    <location>
        <begin position="184"/>
        <end position="194"/>
    </location>
</feature>
<dbReference type="GO" id="GO:0016747">
    <property type="term" value="F:acyltransferase activity, transferring groups other than amino-acyl groups"/>
    <property type="evidence" value="ECO:0007669"/>
    <property type="project" value="InterPro"/>
</dbReference>
<feature type="region of interest" description="Disordered" evidence="3">
    <location>
        <begin position="166"/>
        <end position="194"/>
    </location>
</feature>
<dbReference type="CDD" id="cd04301">
    <property type="entry name" value="NAT_SF"/>
    <property type="match status" value="1"/>
</dbReference>
<dbReference type="EMBL" id="BOOY01000044">
    <property type="protein sequence ID" value="GIJ06672.1"/>
    <property type="molecule type" value="Genomic_DNA"/>
</dbReference>
<dbReference type="InterPro" id="IPR016181">
    <property type="entry name" value="Acyl_CoA_acyltransferase"/>
</dbReference>
<dbReference type="RefSeq" id="WP_203941839.1">
    <property type="nucleotide sequence ID" value="NZ_BAAAGJ010000021.1"/>
</dbReference>
<organism evidence="5 6">
    <name type="scientific">Spirilliplanes yamanashiensis</name>
    <dbReference type="NCBI Taxonomy" id="42233"/>
    <lineage>
        <taxon>Bacteria</taxon>
        <taxon>Bacillati</taxon>
        <taxon>Actinomycetota</taxon>
        <taxon>Actinomycetes</taxon>
        <taxon>Micromonosporales</taxon>
        <taxon>Micromonosporaceae</taxon>
        <taxon>Spirilliplanes</taxon>
    </lineage>
</organism>
<evidence type="ECO:0000313" key="6">
    <source>
        <dbReference type="Proteomes" id="UP000652013"/>
    </source>
</evidence>
<evidence type="ECO:0000259" key="4">
    <source>
        <dbReference type="PROSITE" id="PS51186"/>
    </source>
</evidence>
<evidence type="ECO:0000256" key="3">
    <source>
        <dbReference type="SAM" id="MobiDB-lite"/>
    </source>
</evidence>
<evidence type="ECO:0000256" key="1">
    <source>
        <dbReference type="ARBA" id="ARBA00022679"/>
    </source>
</evidence>
<keyword evidence="6" id="KW-1185">Reference proteome</keyword>
<sequence>MNHDEPVDTRTTDGAAIRLRPAVPADLPAVRHLYDRASTANLRSRFPSLPSRPEIEADARRICRARAPGRHTVVADLAGELVGVGSYERCGWRRADFSVFVDERHHGRGIGALLLEQLAAAARRDGVVELTGDVLGGNSAMLSMAGHLPPGARTSIESGIVTVEVPTSAPGRPEPSAAPPARAVPRRRGWVSGR</sequence>
<evidence type="ECO:0000256" key="2">
    <source>
        <dbReference type="ARBA" id="ARBA00023315"/>
    </source>
</evidence>
<dbReference type="InterPro" id="IPR000182">
    <property type="entry name" value="GNAT_dom"/>
</dbReference>
<name>A0A8J4DLR5_9ACTN</name>